<feature type="transmembrane region" description="Helical" evidence="5">
    <location>
        <begin position="94"/>
        <end position="116"/>
    </location>
</feature>
<evidence type="ECO:0000256" key="5">
    <source>
        <dbReference type="SAM" id="Phobius"/>
    </source>
</evidence>
<dbReference type="PANTHER" id="PTHR22950">
    <property type="entry name" value="AMINO ACID TRANSPORTER"/>
    <property type="match status" value="1"/>
</dbReference>
<feature type="transmembrane region" description="Helical" evidence="5">
    <location>
        <begin position="158"/>
        <end position="182"/>
    </location>
</feature>
<gene>
    <name evidence="7" type="ORF">TPAB3V08_LOCUS7814</name>
</gene>
<feature type="non-terminal residue" evidence="7">
    <location>
        <position position="187"/>
    </location>
</feature>
<dbReference type="Proteomes" id="UP001153148">
    <property type="component" value="Unassembled WGS sequence"/>
</dbReference>
<protein>
    <recommendedName>
        <fullName evidence="6">Amino acid transporter transmembrane domain-containing protein</fullName>
    </recommendedName>
</protein>
<dbReference type="PANTHER" id="PTHR22950:SF494">
    <property type="entry name" value="GH04538P"/>
    <property type="match status" value="1"/>
</dbReference>
<reference evidence="7" key="1">
    <citation type="submission" date="2021-03" db="EMBL/GenBank/DDBJ databases">
        <authorList>
            <person name="Tran Van P."/>
        </authorList>
    </citation>
    <scope>NUCLEOTIDE SEQUENCE</scope>
</reference>
<dbReference type="EMBL" id="CAJPIN010013834">
    <property type="protein sequence ID" value="CAG2060858.1"/>
    <property type="molecule type" value="Genomic_DNA"/>
</dbReference>
<dbReference type="InterPro" id="IPR013057">
    <property type="entry name" value="AA_transpt_TM"/>
</dbReference>
<evidence type="ECO:0000256" key="1">
    <source>
        <dbReference type="ARBA" id="ARBA00004141"/>
    </source>
</evidence>
<dbReference type="Pfam" id="PF01490">
    <property type="entry name" value="Aa_trans"/>
    <property type="match status" value="1"/>
</dbReference>
<evidence type="ECO:0000259" key="6">
    <source>
        <dbReference type="Pfam" id="PF01490"/>
    </source>
</evidence>
<keyword evidence="3 5" id="KW-1133">Transmembrane helix</keyword>
<organism evidence="7 8">
    <name type="scientific">Timema podura</name>
    <name type="common">Walking stick</name>
    <dbReference type="NCBI Taxonomy" id="61482"/>
    <lineage>
        <taxon>Eukaryota</taxon>
        <taxon>Metazoa</taxon>
        <taxon>Ecdysozoa</taxon>
        <taxon>Arthropoda</taxon>
        <taxon>Hexapoda</taxon>
        <taxon>Insecta</taxon>
        <taxon>Pterygota</taxon>
        <taxon>Neoptera</taxon>
        <taxon>Polyneoptera</taxon>
        <taxon>Phasmatodea</taxon>
        <taxon>Timematodea</taxon>
        <taxon>Timematoidea</taxon>
        <taxon>Timematidae</taxon>
        <taxon>Timema</taxon>
    </lineage>
</organism>
<feature type="domain" description="Amino acid transporter transmembrane" evidence="6">
    <location>
        <begin position="68"/>
        <end position="185"/>
    </location>
</feature>
<keyword evidence="4 5" id="KW-0472">Membrane</keyword>
<evidence type="ECO:0000256" key="3">
    <source>
        <dbReference type="ARBA" id="ARBA00022989"/>
    </source>
</evidence>
<evidence type="ECO:0000256" key="4">
    <source>
        <dbReference type="ARBA" id="ARBA00023136"/>
    </source>
</evidence>
<comment type="subcellular location">
    <subcellularLocation>
        <location evidence="1">Membrane</location>
        <topology evidence="1">Multi-pass membrane protein</topology>
    </subcellularLocation>
</comment>
<proteinExistence type="predicted"/>
<evidence type="ECO:0000256" key="2">
    <source>
        <dbReference type="ARBA" id="ARBA00022692"/>
    </source>
</evidence>
<keyword evidence="2 5" id="KW-0812">Transmembrane</keyword>
<comment type="caution">
    <text evidence="7">The sequence shown here is derived from an EMBL/GenBank/DDBJ whole genome shotgun (WGS) entry which is preliminary data.</text>
</comment>
<accession>A0ABN7P601</accession>
<sequence>MGLKPNHRSLTLLRELTTIRPLSEYYDHSFCDVNRLQLTENEPSQVKPPESYNPFEKRIVEHPNSDTGSLVHLLKCSLGTGILAMPHAFRNAGLVFGTVVTVLVGLVCTHCIHILVRSSQILCLREKIPVLTFAETAEVAFKSGPPQLKKLAQVSKQFVNVALCATCYSTSCVYIVFVATSIKQVKL</sequence>
<name>A0ABN7P601_TIMPD</name>
<evidence type="ECO:0000313" key="8">
    <source>
        <dbReference type="Proteomes" id="UP001153148"/>
    </source>
</evidence>
<evidence type="ECO:0000313" key="7">
    <source>
        <dbReference type="EMBL" id="CAG2060858.1"/>
    </source>
</evidence>
<keyword evidence="8" id="KW-1185">Reference proteome</keyword>